<dbReference type="GO" id="GO:0005085">
    <property type="term" value="F:guanyl-nucleotide exchange factor activity"/>
    <property type="evidence" value="ECO:0007669"/>
    <property type="project" value="TreeGrafter"/>
</dbReference>
<dbReference type="PANTHER" id="PTHR45989">
    <property type="entry name" value="TRANSLATION INITIATION FACTOR EIF-2B SUBUNIT GAMMA"/>
    <property type="match status" value="1"/>
</dbReference>
<proteinExistence type="inferred from homology"/>
<dbReference type="AlphaFoldDB" id="A0A8K0WY00"/>
<dbReference type="OrthoDB" id="10250549at2759"/>
<comment type="caution">
    <text evidence="11">The sequence shown here is derived from an EMBL/GenBank/DDBJ whole genome shotgun (WGS) entry which is preliminary data.</text>
</comment>
<evidence type="ECO:0000256" key="7">
    <source>
        <dbReference type="ARBA" id="ARBA00044229"/>
    </source>
</evidence>
<dbReference type="GO" id="GO:0005829">
    <property type="term" value="C:cytosol"/>
    <property type="evidence" value="ECO:0007669"/>
    <property type="project" value="UniProtKB-SubCell"/>
</dbReference>
<evidence type="ECO:0000256" key="4">
    <source>
        <dbReference type="ARBA" id="ARBA00022540"/>
    </source>
</evidence>
<evidence type="ECO:0000259" key="10">
    <source>
        <dbReference type="Pfam" id="PF25084"/>
    </source>
</evidence>
<name>A0A8K0WY00_9PEZI</name>
<evidence type="ECO:0000256" key="9">
    <source>
        <dbReference type="SAM" id="MobiDB-lite"/>
    </source>
</evidence>
<dbReference type="GO" id="GO:0003743">
    <property type="term" value="F:translation initiation factor activity"/>
    <property type="evidence" value="ECO:0007669"/>
    <property type="project" value="UniProtKB-KW"/>
</dbReference>
<keyword evidence="12" id="KW-1185">Reference proteome</keyword>
<dbReference type="Pfam" id="PF25084">
    <property type="entry name" value="LbH_EIF2B"/>
    <property type="match status" value="1"/>
</dbReference>
<dbReference type="Gene3D" id="3.90.550.10">
    <property type="entry name" value="Spore Coat Polysaccharide Biosynthesis Protein SpsA, Chain A"/>
    <property type="match status" value="1"/>
</dbReference>
<evidence type="ECO:0000313" key="11">
    <source>
        <dbReference type="EMBL" id="KAH7347626.1"/>
    </source>
</evidence>
<keyword evidence="4 11" id="KW-0396">Initiation factor</keyword>
<comment type="subunit">
    <text evidence="8">Component of the translation initiation factor 2B (eIF2B) complex which is a heterodecamer of two sets of five different subunits: alpha, beta, gamma, delta and epsilon. Subunits alpha, beta and delta comprise a regulatory subcomplex and subunits epsilon and gamma comprise a catalytic subcomplex. Within the complex, the hexameric regulatory complex resides at the center, with the two heterodimeric catalytic subcomplexes bound on opposite sides.</text>
</comment>
<feature type="domain" description="EIF2B subunit epsilon/gamma LbH" evidence="10">
    <location>
        <begin position="432"/>
        <end position="518"/>
    </location>
</feature>
<keyword evidence="5" id="KW-0648">Protein biosynthesis</keyword>
<evidence type="ECO:0000256" key="1">
    <source>
        <dbReference type="ARBA" id="ARBA00004514"/>
    </source>
</evidence>
<dbReference type="PANTHER" id="PTHR45989:SF1">
    <property type="entry name" value="TRANSLATION INITIATION FACTOR EIF-2B SUBUNIT GAMMA"/>
    <property type="match status" value="1"/>
</dbReference>
<dbReference type="InterPro" id="IPR029044">
    <property type="entry name" value="Nucleotide-diphossugar_trans"/>
</dbReference>
<dbReference type="GO" id="GO:0002183">
    <property type="term" value="P:cytoplasmic translational initiation"/>
    <property type="evidence" value="ECO:0007669"/>
    <property type="project" value="TreeGrafter"/>
</dbReference>
<evidence type="ECO:0000256" key="5">
    <source>
        <dbReference type="ARBA" id="ARBA00022917"/>
    </source>
</evidence>
<evidence type="ECO:0000256" key="3">
    <source>
        <dbReference type="ARBA" id="ARBA00022490"/>
    </source>
</evidence>
<comment type="similarity">
    <text evidence="2">Belongs to the eIF-2B gamma/epsilon subunits family.</text>
</comment>
<dbReference type="InterPro" id="IPR051960">
    <property type="entry name" value="eIF2B_gamma"/>
</dbReference>
<evidence type="ECO:0000256" key="8">
    <source>
        <dbReference type="ARBA" id="ARBA00046432"/>
    </source>
</evidence>
<keyword evidence="3" id="KW-0963">Cytoplasm</keyword>
<dbReference type="GO" id="GO:0005851">
    <property type="term" value="C:eukaryotic translation initiation factor 2B complex"/>
    <property type="evidence" value="ECO:0007669"/>
    <property type="project" value="TreeGrafter"/>
</dbReference>
<evidence type="ECO:0000313" key="12">
    <source>
        <dbReference type="Proteomes" id="UP000813385"/>
    </source>
</evidence>
<evidence type="ECO:0000256" key="6">
    <source>
        <dbReference type="ARBA" id="ARBA00044196"/>
    </source>
</evidence>
<reference evidence="11" key="1">
    <citation type="journal article" date="2021" name="Nat. Commun.">
        <title>Genetic determinants of endophytism in the Arabidopsis root mycobiome.</title>
        <authorList>
            <person name="Mesny F."/>
            <person name="Miyauchi S."/>
            <person name="Thiergart T."/>
            <person name="Pickel B."/>
            <person name="Atanasova L."/>
            <person name="Karlsson M."/>
            <person name="Huettel B."/>
            <person name="Barry K.W."/>
            <person name="Haridas S."/>
            <person name="Chen C."/>
            <person name="Bauer D."/>
            <person name="Andreopoulos W."/>
            <person name="Pangilinan J."/>
            <person name="LaButti K."/>
            <person name="Riley R."/>
            <person name="Lipzen A."/>
            <person name="Clum A."/>
            <person name="Drula E."/>
            <person name="Henrissat B."/>
            <person name="Kohler A."/>
            <person name="Grigoriev I.V."/>
            <person name="Martin F.M."/>
            <person name="Hacquard S."/>
        </authorList>
    </citation>
    <scope>NUCLEOTIDE SEQUENCE</scope>
    <source>
        <strain evidence="11">MPI-CAGE-AT-0016</strain>
    </source>
</reference>
<dbReference type="EMBL" id="JAGPXD010000007">
    <property type="protein sequence ID" value="KAH7347626.1"/>
    <property type="molecule type" value="Genomic_DNA"/>
</dbReference>
<accession>A0A8K0WY00</accession>
<feature type="compositionally biased region" description="Polar residues" evidence="9">
    <location>
        <begin position="320"/>
        <end position="337"/>
    </location>
</feature>
<protein>
    <recommendedName>
        <fullName evidence="6">Translation initiation factor eIF2B subunit gamma</fullName>
    </recommendedName>
    <alternativeName>
        <fullName evidence="7">eIF2B GDP-GTP exchange factor subunit gamma</fullName>
    </alternativeName>
</protein>
<evidence type="ECO:0000256" key="2">
    <source>
        <dbReference type="ARBA" id="ARBA00007878"/>
    </source>
</evidence>
<organism evidence="11 12">
    <name type="scientific">Plectosphaerella cucumerina</name>
    <dbReference type="NCBI Taxonomy" id="40658"/>
    <lineage>
        <taxon>Eukaryota</taxon>
        <taxon>Fungi</taxon>
        <taxon>Dikarya</taxon>
        <taxon>Ascomycota</taxon>
        <taxon>Pezizomycotina</taxon>
        <taxon>Sordariomycetes</taxon>
        <taxon>Hypocreomycetidae</taxon>
        <taxon>Glomerellales</taxon>
        <taxon>Plectosphaerellaceae</taxon>
        <taxon>Plectosphaerella</taxon>
    </lineage>
</organism>
<sequence length="561" mass="60854">MPHAVSAPSPGLQALVLCGPGSSFPTFTSDPDKHPKALLPIANRPMVWYPLNFLYDMGITDITLVCPASSKEAITQAFQRDPCLTTALPLPKPTLLFPEDLEQTTGTAEILRLPAIREAITSDFVVLPCDLICEVPGEKLLQAWMVKAASLSEILGAPSSTGTLREASGGFAVFYETKTALAVKKEETDFIATTPLPATPIAPQKGSLLPQLSNLVYSMPKDSLRDVMLDKNGLPLRHGLLRAHPRVRMLTTYRDAHLYIFPKWILDFINDNEPLESISEDVIGWWAKAGWQAGLGEKLGLRKILQAPEDEQEDAASVERTPSPQEDPTDAASTSHLTTKRRLSNAGGSHAGNIPGNDGAAEVEALQVPPILAYVHPTGDTAPLIRRVDTAEMLLNVSLHLAKLAPVEEAGSEASPLAHARKVSYPEGVKPRTTITKQDSLVGNNVLVEEKVAIKETVVGNNCHIHEGAKLHQCLLMDGVRVGKHCKLTKCILGPHSVIEDGTVLTNCQVQENYRVEAKTEEKDHKFMSSAGLEADDDEAEGVLQDMDDEVQAFNETAIVE</sequence>
<feature type="region of interest" description="Disordered" evidence="9">
    <location>
        <begin position="309"/>
        <end position="358"/>
    </location>
</feature>
<dbReference type="CDD" id="cd04652">
    <property type="entry name" value="LbH_eIF2B_gamma_C"/>
    <property type="match status" value="1"/>
</dbReference>
<dbReference type="Gene3D" id="2.160.10.10">
    <property type="entry name" value="Hexapeptide repeat proteins"/>
    <property type="match status" value="1"/>
</dbReference>
<comment type="subcellular location">
    <subcellularLocation>
        <location evidence="1">Cytoplasm</location>
        <location evidence="1">Cytosol</location>
    </subcellularLocation>
</comment>
<dbReference type="InterPro" id="IPR056764">
    <property type="entry name" value="LbH_EIF2B3/5"/>
</dbReference>
<dbReference type="Proteomes" id="UP000813385">
    <property type="component" value="Unassembled WGS sequence"/>
</dbReference>
<dbReference type="SUPFAM" id="SSF53448">
    <property type="entry name" value="Nucleotide-diphospho-sugar transferases"/>
    <property type="match status" value="1"/>
</dbReference>
<gene>
    <name evidence="11" type="ORF">B0T11DRAFT_333710</name>
</gene>